<evidence type="ECO:0000313" key="2">
    <source>
        <dbReference type="EMBL" id="SEM80228.1"/>
    </source>
</evidence>
<proteinExistence type="predicted"/>
<accession>A0A1H8BDZ4</accession>
<feature type="region of interest" description="Disordered" evidence="1">
    <location>
        <begin position="180"/>
        <end position="206"/>
    </location>
</feature>
<evidence type="ECO:0000256" key="1">
    <source>
        <dbReference type="SAM" id="MobiDB-lite"/>
    </source>
</evidence>
<reference evidence="3" key="1">
    <citation type="submission" date="2016-10" db="EMBL/GenBank/DDBJ databases">
        <authorList>
            <person name="Varghese N."/>
            <person name="Submissions S."/>
        </authorList>
    </citation>
    <scope>NUCLEOTIDE SEQUENCE [LARGE SCALE GENOMIC DNA]</scope>
    <source>
        <strain evidence="3">S6-262</strain>
    </source>
</reference>
<dbReference type="Proteomes" id="UP000199206">
    <property type="component" value="Unassembled WGS sequence"/>
</dbReference>
<dbReference type="STRING" id="1166340.SAMN05192583_1296"/>
<protein>
    <submittedName>
        <fullName evidence="2">Uncharacterized protein</fullName>
    </submittedName>
</protein>
<name>A0A1H8BDZ4_9SPHN</name>
<dbReference type="EMBL" id="FOCF01000002">
    <property type="protein sequence ID" value="SEM80228.1"/>
    <property type="molecule type" value="Genomic_DNA"/>
</dbReference>
<organism evidence="2 3">
    <name type="scientific">Sphingomonas gellani</name>
    <dbReference type="NCBI Taxonomy" id="1166340"/>
    <lineage>
        <taxon>Bacteria</taxon>
        <taxon>Pseudomonadati</taxon>
        <taxon>Pseudomonadota</taxon>
        <taxon>Alphaproteobacteria</taxon>
        <taxon>Sphingomonadales</taxon>
        <taxon>Sphingomonadaceae</taxon>
        <taxon>Sphingomonas</taxon>
    </lineage>
</organism>
<sequence length="224" mass="25953">MRCVRSHSCLYLLLLPTAQVGSRLIEERRKRTDLIISEVYRQHEIVERQVRSAEPRSWISADGRTTRQRRWRFLTGRCRQVVRPEDAIAYLAERATAPEQRSGRTYGRVYECLRSCSTGAHPVPTRYANQNLLRQARLRIEVEREPVVWVEGLKEERGVAVRDVVQLGNSEDMAFQLPRRKGRTGTKRADAQQNGCGEPDPHTSMLSGELKVRNRAAHWQFPMF</sequence>
<keyword evidence="3" id="KW-1185">Reference proteome</keyword>
<gene>
    <name evidence="2" type="ORF">SAMN05192583_1296</name>
</gene>
<dbReference type="AlphaFoldDB" id="A0A1H8BDZ4"/>
<evidence type="ECO:0000313" key="3">
    <source>
        <dbReference type="Proteomes" id="UP000199206"/>
    </source>
</evidence>